<dbReference type="InterPro" id="IPR000792">
    <property type="entry name" value="Tscrpt_reg_LuxR_C"/>
</dbReference>
<evidence type="ECO:0000256" key="2">
    <source>
        <dbReference type="ARBA" id="ARBA00023125"/>
    </source>
</evidence>
<name>A0A6L7IQU4_9ACTN</name>
<keyword evidence="3" id="KW-0804">Transcription</keyword>
<dbReference type="AlphaFoldDB" id="A0A6L7IQU4"/>
<keyword evidence="4" id="KW-0812">Transmembrane</keyword>
<feature type="transmembrane region" description="Helical" evidence="4">
    <location>
        <begin position="276"/>
        <end position="293"/>
    </location>
</feature>
<organism evidence="5 6">
    <name type="scientific">Eggerthella guodeyinii</name>
    <dbReference type="NCBI Taxonomy" id="2690837"/>
    <lineage>
        <taxon>Bacteria</taxon>
        <taxon>Bacillati</taxon>
        <taxon>Actinomycetota</taxon>
        <taxon>Coriobacteriia</taxon>
        <taxon>Eggerthellales</taxon>
        <taxon>Eggerthellaceae</taxon>
        <taxon>Eggerthella</taxon>
    </lineage>
</organism>
<keyword evidence="4" id="KW-0472">Membrane</keyword>
<feature type="transmembrane region" description="Helical" evidence="4">
    <location>
        <begin position="329"/>
        <end position="352"/>
    </location>
</feature>
<feature type="transmembrane region" description="Helical" evidence="4">
    <location>
        <begin position="137"/>
        <end position="156"/>
    </location>
</feature>
<feature type="transmembrane region" description="Helical" evidence="4">
    <location>
        <begin position="101"/>
        <end position="125"/>
    </location>
</feature>
<feature type="transmembrane region" description="Helical" evidence="4">
    <location>
        <begin position="77"/>
        <end position="95"/>
    </location>
</feature>
<dbReference type="PANTHER" id="PTHR44688:SF16">
    <property type="entry name" value="DNA-BINDING TRANSCRIPTIONAL ACTIVATOR DEVR_DOSR"/>
    <property type="match status" value="1"/>
</dbReference>
<proteinExistence type="predicted"/>
<dbReference type="Pfam" id="PF00196">
    <property type="entry name" value="GerE"/>
    <property type="match status" value="1"/>
</dbReference>
<dbReference type="SMART" id="SM00421">
    <property type="entry name" value="HTH_LUXR"/>
    <property type="match status" value="1"/>
</dbReference>
<dbReference type="PROSITE" id="PS50043">
    <property type="entry name" value="HTH_LUXR_2"/>
    <property type="match status" value="1"/>
</dbReference>
<dbReference type="EMBL" id="CP063310">
    <property type="protein sequence ID" value="QOS68727.1"/>
    <property type="molecule type" value="Genomic_DNA"/>
</dbReference>
<dbReference type="InterPro" id="IPR016032">
    <property type="entry name" value="Sig_transdc_resp-reg_C-effctor"/>
</dbReference>
<dbReference type="InterPro" id="IPR036388">
    <property type="entry name" value="WH-like_DNA-bd_sf"/>
</dbReference>
<dbReference type="GO" id="GO:0006355">
    <property type="term" value="P:regulation of DNA-templated transcription"/>
    <property type="evidence" value="ECO:0007669"/>
    <property type="project" value="InterPro"/>
</dbReference>
<dbReference type="SUPFAM" id="SSF46894">
    <property type="entry name" value="C-terminal effector domain of the bipartite response regulators"/>
    <property type="match status" value="1"/>
</dbReference>
<evidence type="ECO:0000256" key="3">
    <source>
        <dbReference type="ARBA" id="ARBA00023163"/>
    </source>
</evidence>
<dbReference type="CDD" id="cd06170">
    <property type="entry name" value="LuxR_C_like"/>
    <property type="match status" value="1"/>
</dbReference>
<keyword evidence="2" id="KW-0238">DNA-binding</keyword>
<feature type="transmembrane region" description="Helical" evidence="4">
    <location>
        <begin position="49"/>
        <end position="70"/>
    </location>
</feature>
<feature type="transmembrane region" description="Helical" evidence="4">
    <location>
        <begin position="358"/>
        <end position="375"/>
    </location>
</feature>
<protein>
    <submittedName>
        <fullName evidence="5">Helix-turn-helix transcriptional regulator</fullName>
    </submittedName>
</protein>
<dbReference type="GO" id="GO:0003677">
    <property type="term" value="F:DNA binding"/>
    <property type="evidence" value="ECO:0007669"/>
    <property type="project" value="UniProtKB-KW"/>
</dbReference>
<evidence type="ECO:0000313" key="6">
    <source>
        <dbReference type="Proteomes" id="UP000478463"/>
    </source>
</evidence>
<sequence>MDALSMIKERWFLRAAFGLAACLVLFGEGASISDRVSVDTFAIMTGADPLTGGITIMAAFLLAAVFAALVQRCIETTAFLAVDALVNVVGCVLLFSEVLNLGLGAFAARIGGLVVGFGAALLLVRWADLLIPRGAKASSLCLAAAMLFVVAFDLLSKVLVDVGLVGAVLLLCAASPALLVLAAREAQVERAERTIEEYRGVVPVWLSFATIALYAVVMGGIQVGGSGSVEQAAGVVVNAASSSLAVDAGMAVASLVIVLGARFLRGNNMGFYRSTILALLSVSLYLSAVLSSAWSSMNIGLMTVSRVLIFAYVWTMFSTPAKTMSPVRLFSVGWLLFLVPNNLSTRLGQAVVGTDMPLLAYDLMLAVILLALFVFEFTPILTGRSVEDACAGDSSDAGEDAFAARIAQLVERGGLTPREQDVLVALARGRSAQRIADTFVVSKETARTHIRHVYQKLDVHSREELMDLVEEGMPAA</sequence>
<keyword evidence="4" id="KW-1133">Transmembrane helix</keyword>
<accession>A0A6L7IQU4</accession>
<dbReference type="Gene3D" id="1.10.10.10">
    <property type="entry name" value="Winged helix-like DNA-binding domain superfamily/Winged helix DNA-binding domain"/>
    <property type="match status" value="1"/>
</dbReference>
<dbReference type="KEGG" id="egd:GS424_002315"/>
<dbReference type="Proteomes" id="UP000478463">
    <property type="component" value="Chromosome"/>
</dbReference>
<dbReference type="PRINTS" id="PR00038">
    <property type="entry name" value="HTHLUXR"/>
</dbReference>
<feature type="transmembrane region" description="Helical" evidence="4">
    <location>
        <begin position="162"/>
        <end position="183"/>
    </location>
</feature>
<evidence type="ECO:0000313" key="5">
    <source>
        <dbReference type="EMBL" id="QOS68727.1"/>
    </source>
</evidence>
<feature type="transmembrane region" description="Helical" evidence="4">
    <location>
        <begin position="204"/>
        <end position="224"/>
    </location>
</feature>
<reference evidence="5 6" key="1">
    <citation type="submission" date="2020-10" db="EMBL/GenBank/DDBJ databases">
        <title>Eggerthella sp. nov., isolated from human feces.</title>
        <authorList>
            <person name="Yajun G."/>
        </authorList>
    </citation>
    <scope>NUCLEOTIDE SEQUENCE [LARGE SCALE GENOMIC DNA]</scope>
    <source>
        <strain evidence="5 6">HF-1101</strain>
    </source>
</reference>
<dbReference type="PANTHER" id="PTHR44688">
    <property type="entry name" value="DNA-BINDING TRANSCRIPTIONAL ACTIVATOR DEVR_DOSR"/>
    <property type="match status" value="1"/>
</dbReference>
<keyword evidence="1" id="KW-0805">Transcription regulation</keyword>
<evidence type="ECO:0000256" key="4">
    <source>
        <dbReference type="SAM" id="Phobius"/>
    </source>
</evidence>
<feature type="transmembrane region" description="Helical" evidence="4">
    <location>
        <begin position="244"/>
        <end position="264"/>
    </location>
</feature>
<gene>
    <name evidence="5" type="ORF">GS424_002315</name>
</gene>
<dbReference type="RefSeq" id="WP_160941932.1">
    <property type="nucleotide sequence ID" value="NZ_CP063310.1"/>
</dbReference>
<evidence type="ECO:0000256" key="1">
    <source>
        <dbReference type="ARBA" id="ARBA00023015"/>
    </source>
</evidence>
<feature type="transmembrane region" description="Helical" evidence="4">
    <location>
        <begin position="299"/>
        <end position="317"/>
    </location>
</feature>